<organism evidence="1">
    <name type="scientific">bioreactor metagenome</name>
    <dbReference type="NCBI Taxonomy" id="1076179"/>
    <lineage>
        <taxon>unclassified sequences</taxon>
        <taxon>metagenomes</taxon>
        <taxon>ecological metagenomes</taxon>
    </lineage>
</organism>
<dbReference type="EMBL" id="VSSQ01033250">
    <property type="protein sequence ID" value="MPM84781.1"/>
    <property type="molecule type" value="Genomic_DNA"/>
</dbReference>
<accession>A0A645D6A6</accession>
<protein>
    <submittedName>
        <fullName evidence="1">Uncharacterized protein</fullName>
    </submittedName>
</protein>
<proteinExistence type="predicted"/>
<gene>
    <name evidence="1" type="ORF">SDC9_131857</name>
</gene>
<dbReference type="AlphaFoldDB" id="A0A645D6A6"/>
<reference evidence="1" key="1">
    <citation type="submission" date="2019-08" db="EMBL/GenBank/DDBJ databases">
        <authorList>
            <person name="Kucharzyk K."/>
            <person name="Murdoch R.W."/>
            <person name="Higgins S."/>
            <person name="Loffler F."/>
        </authorList>
    </citation>
    <scope>NUCLEOTIDE SEQUENCE</scope>
</reference>
<comment type="caution">
    <text evidence="1">The sequence shown here is derived from an EMBL/GenBank/DDBJ whole genome shotgun (WGS) entry which is preliminary data.</text>
</comment>
<sequence length="172" mass="19513">MLLGRFNLLVREQTSHIHHSDAIVGIEGGELVSRTNLVPVRKVGGFMKVQGMQYEHRQSKVIDRIAISRKLLLDGKVLVDFRKKTHIVGPKHIGTTLQNFPDLRFNEEAVGVLHFCCIGKRVETDRSRSMLCQESQIFIEKAKPFLSLQVEVHLIITKGEPDIALRPIRKGN</sequence>
<name>A0A645D6A6_9ZZZZ</name>
<evidence type="ECO:0000313" key="1">
    <source>
        <dbReference type="EMBL" id="MPM84781.1"/>
    </source>
</evidence>